<name>A0A834DE28_9CHIR</name>
<sequence length="75" mass="7905">MKPVIPGGKGRANVKPLRKKCASQIFQCVPSLELFTKSPSAVGSSLGSGAAYRCPGLRQHYLSGSLCPWDPETGS</sequence>
<proteinExistence type="predicted"/>
<reference evidence="1 2" key="1">
    <citation type="journal article" date="2020" name="Nature">
        <title>Six reference-quality genomes reveal evolution of bat adaptations.</title>
        <authorList>
            <person name="Jebb D."/>
            <person name="Huang Z."/>
            <person name="Pippel M."/>
            <person name="Hughes G.M."/>
            <person name="Lavrichenko K."/>
            <person name="Devanna P."/>
            <person name="Winkler S."/>
            <person name="Jermiin L.S."/>
            <person name="Skirmuntt E.C."/>
            <person name="Katzourakis A."/>
            <person name="Burkitt-Gray L."/>
            <person name="Ray D.A."/>
            <person name="Sullivan K.A.M."/>
            <person name="Roscito J.G."/>
            <person name="Kirilenko B.M."/>
            <person name="Davalos L.M."/>
            <person name="Corthals A.P."/>
            <person name="Power M.L."/>
            <person name="Jones G."/>
            <person name="Ransome R.D."/>
            <person name="Dechmann D.K.N."/>
            <person name="Locatelli A.G."/>
            <person name="Puechmaille S.J."/>
            <person name="Fedrigo O."/>
            <person name="Jarvis E.D."/>
            <person name="Hiller M."/>
            <person name="Vernes S.C."/>
            <person name="Myers E.W."/>
            <person name="Teeling E.C."/>
        </authorList>
    </citation>
    <scope>NUCLEOTIDE SEQUENCE [LARGE SCALE GENOMIC DNA]</scope>
    <source>
        <strain evidence="1">Bat1K_MPI-CBG_1</strain>
    </source>
</reference>
<evidence type="ECO:0000313" key="1">
    <source>
        <dbReference type="EMBL" id="KAF6076729.1"/>
    </source>
</evidence>
<accession>A0A834DE28</accession>
<dbReference type="EMBL" id="JABVXQ010000014">
    <property type="protein sequence ID" value="KAF6076729.1"/>
    <property type="molecule type" value="Genomic_DNA"/>
</dbReference>
<gene>
    <name evidence="1" type="ORF">HJG60_001698</name>
</gene>
<organism evidence="1 2">
    <name type="scientific">Phyllostomus discolor</name>
    <name type="common">pale spear-nosed bat</name>
    <dbReference type="NCBI Taxonomy" id="89673"/>
    <lineage>
        <taxon>Eukaryota</taxon>
        <taxon>Metazoa</taxon>
        <taxon>Chordata</taxon>
        <taxon>Craniata</taxon>
        <taxon>Vertebrata</taxon>
        <taxon>Euteleostomi</taxon>
        <taxon>Mammalia</taxon>
        <taxon>Eutheria</taxon>
        <taxon>Laurasiatheria</taxon>
        <taxon>Chiroptera</taxon>
        <taxon>Yangochiroptera</taxon>
        <taxon>Phyllostomidae</taxon>
        <taxon>Phyllostominae</taxon>
        <taxon>Phyllostomus</taxon>
    </lineage>
</organism>
<protein>
    <submittedName>
        <fullName evidence="1">Uncharacterized protein</fullName>
    </submittedName>
</protein>
<evidence type="ECO:0000313" key="2">
    <source>
        <dbReference type="Proteomes" id="UP000664940"/>
    </source>
</evidence>
<dbReference type="AlphaFoldDB" id="A0A834DE28"/>
<dbReference type="Proteomes" id="UP000664940">
    <property type="component" value="Unassembled WGS sequence"/>
</dbReference>
<comment type="caution">
    <text evidence="1">The sequence shown here is derived from an EMBL/GenBank/DDBJ whole genome shotgun (WGS) entry which is preliminary data.</text>
</comment>